<evidence type="ECO:0000313" key="3">
    <source>
        <dbReference type="EMBL" id="EJI84268.1"/>
    </source>
</evidence>
<gene>
    <name evidence="3" type="ORF">AEST_31020</name>
</gene>
<reference evidence="3 4" key="1">
    <citation type="journal article" date="2012" name="J. Bacteriol.">
        <title>Genome Sequence of Pectin-Degrading Alishewanella aestuarii Strain B11T, Isolated from Tidal Flat Sediment.</title>
        <authorList>
            <person name="Jung J."/>
            <person name="Choi S."/>
            <person name="Chun J."/>
            <person name="Park W."/>
        </authorList>
    </citation>
    <scope>NUCLEOTIDE SEQUENCE [LARGE SCALE GENOMIC DNA]</scope>
    <source>
        <strain evidence="3 4">B11</strain>
    </source>
</reference>
<keyword evidence="4" id="KW-1185">Reference proteome</keyword>
<evidence type="ECO:0000256" key="2">
    <source>
        <dbReference type="SAM" id="SignalP"/>
    </source>
</evidence>
<accession>J1PZU2</accession>
<evidence type="ECO:0008006" key="5">
    <source>
        <dbReference type="Google" id="ProtNLM"/>
    </source>
</evidence>
<keyword evidence="1" id="KW-1133">Transmembrane helix</keyword>
<dbReference type="NCBIfam" id="TIGR02595">
    <property type="entry name" value="PEP_CTERM"/>
    <property type="match status" value="1"/>
</dbReference>
<dbReference type="InterPro" id="IPR013424">
    <property type="entry name" value="Ice-binding_C"/>
</dbReference>
<feature type="transmembrane region" description="Helical" evidence="1">
    <location>
        <begin position="144"/>
        <end position="163"/>
    </location>
</feature>
<evidence type="ECO:0000313" key="4">
    <source>
        <dbReference type="Proteomes" id="UP000012043"/>
    </source>
</evidence>
<dbReference type="EMBL" id="ALAB01000039">
    <property type="protein sequence ID" value="EJI84268.1"/>
    <property type="molecule type" value="Genomic_DNA"/>
</dbReference>
<feature type="chain" id="PRO_5003745186" description="PEP-CTERM protein-sorting domain-containing protein" evidence="2">
    <location>
        <begin position="25"/>
        <end position="173"/>
    </location>
</feature>
<dbReference type="PATRIC" id="fig|1197174.4.peg.3034"/>
<feature type="signal peptide" evidence="2">
    <location>
        <begin position="1"/>
        <end position="24"/>
    </location>
</feature>
<dbReference type="RefSeq" id="WP_008610135.1">
    <property type="nucleotide sequence ID" value="NZ_ALAB01000039.1"/>
</dbReference>
<organism evidence="3 4">
    <name type="scientific">Alishewanella aestuarii B11</name>
    <dbReference type="NCBI Taxonomy" id="1197174"/>
    <lineage>
        <taxon>Bacteria</taxon>
        <taxon>Pseudomonadati</taxon>
        <taxon>Pseudomonadota</taxon>
        <taxon>Gammaproteobacteria</taxon>
        <taxon>Alteromonadales</taxon>
        <taxon>Alteromonadaceae</taxon>
        <taxon>Alishewanella</taxon>
    </lineage>
</organism>
<protein>
    <recommendedName>
        <fullName evidence="5">PEP-CTERM protein-sorting domain-containing protein</fullName>
    </recommendedName>
</protein>
<dbReference type="Proteomes" id="UP000012043">
    <property type="component" value="Unassembled WGS sequence"/>
</dbReference>
<comment type="caution">
    <text evidence="3">The sequence shown here is derived from an EMBL/GenBank/DDBJ whole genome shotgun (WGS) entry which is preliminary data.</text>
</comment>
<keyword evidence="1" id="KW-0812">Transmembrane</keyword>
<sequence>MKKFFSALLLLAGSFVLFQPSAHASLILSQDIYEVEGSNKALIGSVSINVLEAFEFDVDKFEVEAWFELTLFGTSFVQQMSDLFYAEFSMSNLKQGLSFLTFEVLDEFNNISYQLFFADDFGFMDISAGSSLGVIEISLGNARLPVPAPATLALLLLGMIGLAKTRRSYTAKR</sequence>
<proteinExistence type="predicted"/>
<evidence type="ECO:0000256" key="1">
    <source>
        <dbReference type="SAM" id="Phobius"/>
    </source>
</evidence>
<dbReference type="AlphaFoldDB" id="J1PZU2"/>
<keyword evidence="1" id="KW-0472">Membrane</keyword>
<keyword evidence="2" id="KW-0732">Signal</keyword>
<name>J1PZU2_9ALTE</name>